<reference evidence="2 3" key="1">
    <citation type="submission" date="2006-10" db="EMBL/GenBank/DDBJ databases">
        <title>The Genome Sequence of Batrachochytrium dendrobatidis JEL423.</title>
        <authorList>
            <consortium name="The Broad Institute Genome Sequencing Platform"/>
            <person name="Birren B."/>
            <person name="Lander E."/>
            <person name="Galagan J."/>
            <person name="Cuomo C."/>
            <person name="Devon K."/>
            <person name="Jaffe D."/>
            <person name="Butler J."/>
            <person name="Alvarez P."/>
            <person name="Gnerre S."/>
            <person name="Grabherr M."/>
            <person name="Kleber M."/>
            <person name="Mauceli E."/>
            <person name="Brockman W."/>
            <person name="Young S."/>
            <person name="LaButti K."/>
            <person name="Sykes S."/>
            <person name="DeCaprio D."/>
            <person name="Crawford M."/>
            <person name="Koehrsen M."/>
            <person name="Engels R."/>
            <person name="Montgomery P."/>
            <person name="Pearson M."/>
            <person name="Howarth C."/>
            <person name="Larson L."/>
            <person name="White J."/>
            <person name="O'Leary S."/>
            <person name="Kodira C."/>
            <person name="Zeng Q."/>
            <person name="Yandava C."/>
            <person name="Alvarado L."/>
            <person name="Longcore J."/>
            <person name="James T."/>
        </authorList>
    </citation>
    <scope>NUCLEOTIDE SEQUENCE [LARGE SCALE GENOMIC DNA]</scope>
    <source>
        <strain evidence="2 3">JEL423</strain>
    </source>
</reference>
<evidence type="ECO:0000313" key="3">
    <source>
        <dbReference type="Proteomes" id="UP000077115"/>
    </source>
</evidence>
<dbReference type="SUPFAM" id="SSF52047">
    <property type="entry name" value="RNI-like"/>
    <property type="match status" value="1"/>
</dbReference>
<evidence type="ECO:0000313" key="2">
    <source>
        <dbReference type="EMBL" id="OAJ37019.1"/>
    </source>
</evidence>
<gene>
    <name evidence="2" type="ORF">BDEG_21097</name>
</gene>
<organism evidence="2 3">
    <name type="scientific">Batrachochytrium dendrobatidis (strain JEL423)</name>
    <dbReference type="NCBI Taxonomy" id="403673"/>
    <lineage>
        <taxon>Eukaryota</taxon>
        <taxon>Fungi</taxon>
        <taxon>Fungi incertae sedis</taxon>
        <taxon>Chytridiomycota</taxon>
        <taxon>Chytridiomycota incertae sedis</taxon>
        <taxon>Chytridiomycetes</taxon>
        <taxon>Rhizophydiales</taxon>
        <taxon>Rhizophydiales incertae sedis</taxon>
        <taxon>Batrachochytrium</taxon>
    </lineage>
</organism>
<feature type="compositionally biased region" description="Polar residues" evidence="1">
    <location>
        <begin position="95"/>
        <end position="108"/>
    </location>
</feature>
<dbReference type="AlphaFoldDB" id="A0A177WAB2"/>
<dbReference type="STRING" id="403673.A0A177WAB2"/>
<sequence length="452" mass="50578">MAPRRTSRPNIGISRLPVELIDLIVQNVGVSKSLAPILRVSKAWYRSGIRQLYRQIRFTSSKQRDGFFKMLSQEPSLSPNTLLPFKQSLQRRTFSSTSESPSRMQISPMTPRAPQLPRRGSVSKAIHPGSLVHSIHFGLGPRPQPCLSGAVYDARRTLKQHSARSEQTFTTETIDDISTYDSESPIQDTTTSEPTFFNQRVTRSMSVSMSGETWNLSDGLLVTGMVSPIQSPMQLDQNEPIELASSSTKTARPRHGVYGRPLTIETGRRQPASLHSPTEMQSPRSMQTTATSVTTTTTLSSVASITPLTPYSGAWENRRISRFLEPLAAHCPNLRSLSLSGCQVNDYDFVDMLKHLVYLEHLDISYSTLKRSGMEGIARYSRYHLHTLNVSGVFRLGRNTPAVLIEITMHCGELKTLVALECPEFYAEVEEECRQVNPRLIILREQGATIEK</sequence>
<dbReference type="Proteomes" id="UP000077115">
    <property type="component" value="Unassembled WGS sequence"/>
</dbReference>
<dbReference type="EMBL" id="DS022300">
    <property type="protein sequence ID" value="OAJ37019.1"/>
    <property type="molecule type" value="Genomic_DNA"/>
</dbReference>
<feature type="region of interest" description="Disordered" evidence="1">
    <location>
        <begin position="95"/>
        <end position="121"/>
    </location>
</feature>
<evidence type="ECO:0000256" key="1">
    <source>
        <dbReference type="SAM" id="MobiDB-lite"/>
    </source>
</evidence>
<feature type="compositionally biased region" description="Polar residues" evidence="1">
    <location>
        <begin position="273"/>
        <end position="286"/>
    </location>
</feature>
<proteinExistence type="predicted"/>
<name>A0A177WAB2_BATDL</name>
<accession>A0A177WAB2</accession>
<dbReference type="OrthoDB" id="2160613at2759"/>
<reference evidence="2 3" key="2">
    <citation type="submission" date="2016-05" db="EMBL/GenBank/DDBJ databases">
        <title>Lineage-specific infection strategies underlie the spectrum of fungal disease in amphibians.</title>
        <authorList>
            <person name="Cuomo C.A."/>
            <person name="Farrer R.A."/>
            <person name="James T."/>
            <person name="Longcore J."/>
            <person name="Birren B."/>
        </authorList>
    </citation>
    <scope>NUCLEOTIDE SEQUENCE [LARGE SCALE GENOMIC DNA]</scope>
    <source>
        <strain evidence="2 3">JEL423</strain>
    </source>
</reference>
<protein>
    <recommendedName>
        <fullName evidence="4">F-box domain-containing protein</fullName>
    </recommendedName>
</protein>
<dbReference type="VEuPathDB" id="FungiDB:BDEG_21097"/>
<feature type="region of interest" description="Disordered" evidence="1">
    <location>
        <begin position="266"/>
        <end position="286"/>
    </location>
</feature>
<dbReference type="InterPro" id="IPR032675">
    <property type="entry name" value="LRR_dom_sf"/>
</dbReference>
<dbReference type="Gene3D" id="3.80.10.10">
    <property type="entry name" value="Ribonuclease Inhibitor"/>
    <property type="match status" value="1"/>
</dbReference>
<evidence type="ECO:0008006" key="4">
    <source>
        <dbReference type="Google" id="ProtNLM"/>
    </source>
</evidence>